<organism evidence="2 3">
    <name type="scientific">Protopolystoma xenopodis</name>
    <dbReference type="NCBI Taxonomy" id="117903"/>
    <lineage>
        <taxon>Eukaryota</taxon>
        <taxon>Metazoa</taxon>
        <taxon>Spiralia</taxon>
        <taxon>Lophotrochozoa</taxon>
        <taxon>Platyhelminthes</taxon>
        <taxon>Monogenea</taxon>
        <taxon>Polyopisthocotylea</taxon>
        <taxon>Polystomatidea</taxon>
        <taxon>Polystomatidae</taxon>
        <taxon>Protopolystoma</taxon>
    </lineage>
</organism>
<proteinExistence type="predicted"/>
<sequence>MFAFLPAQSYSERRCRNPLDLLLLAATVVALMPAYISLFGLVEQVQASLPGMRPSWLLSQQQQRLLPGGRRQLLLDSSSNPAGASSQTRLAPVPLDPELRLFDSAADAGDLELRPTLNRPFAPRKRSPYDLSFNSDMALIRDMYNRMHGEGEDSLIDLGR</sequence>
<name>A0A448XPI8_9PLAT</name>
<dbReference type="EMBL" id="CAAALY010270607">
    <property type="protein sequence ID" value="VEL41699.1"/>
    <property type="molecule type" value="Genomic_DNA"/>
</dbReference>
<reference evidence="2" key="1">
    <citation type="submission" date="2018-11" db="EMBL/GenBank/DDBJ databases">
        <authorList>
            <consortium name="Pathogen Informatics"/>
        </authorList>
    </citation>
    <scope>NUCLEOTIDE SEQUENCE</scope>
</reference>
<keyword evidence="1" id="KW-1133">Transmembrane helix</keyword>
<keyword evidence="3" id="KW-1185">Reference proteome</keyword>
<feature type="transmembrane region" description="Helical" evidence="1">
    <location>
        <begin position="21"/>
        <end position="42"/>
    </location>
</feature>
<keyword evidence="1" id="KW-0472">Membrane</keyword>
<accession>A0A448XPI8</accession>
<keyword evidence="1" id="KW-0812">Transmembrane</keyword>
<dbReference type="AlphaFoldDB" id="A0A448XPI8"/>
<gene>
    <name evidence="2" type="ORF">PXEA_LOCUS35139</name>
</gene>
<evidence type="ECO:0000256" key="1">
    <source>
        <dbReference type="SAM" id="Phobius"/>
    </source>
</evidence>
<dbReference type="Proteomes" id="UP000784294">
    <property type="component" value="Unassembled WGS sequence"/>
</dbReference>
<comment type="caution">
    <text evidence="2">The sequence shown here is derived from an EMBL/GenBank/DDBJ whole genome shotgun (WGS) entry which is preliminary data.</text>
</comment>
<evidence type="ECO:0000313" key="3">
    <source>
        <dbReference type="Proteomes" id="UP000784294"/>
    </source>
</evidence>
<protein>
    <submittedName>
        <fullName evidence="2">Uncharacterized protein</fullName>
    </submittedName>
</protein>
<evidence type="ECO:0000313" key="2">
    <source>
        <dbReference type="EMBL" id="VEL41699.1"/>
    </source>
</evidence>